<proteinExistence type="predicted"/>
<dbReference type="AlphaFoldDB" id="L8X0A3"/>
<keyword evidence="2" id="KW-1185">Reference proteome</keyword>
<evidence type="ECO:0000313" key="2">
    <source>
        <dbReference type="Proteomes" id="UP000011668"/>
    </source>
</evidence>
<dbReference type="EMBL" id="AFRT01000802">
    <property type="protein sequence ID" value="ELU42458.1"/>
    <property type="molecule type" value="Genomic_DNA"/>
</dbReference>
<evidence type="ECO:0000313" key="1">
    <source>
        <dbReference type="EMBL" id="ELU42458.1"/>
    </source>
</evidence>
<sequence length="76" mass="8790">MVYFVREIRATDTVDVVARFNIYYRDRVSINFLVTAERCGGCVGFSSITLIVKIAEQRRLNQRDATWMLPTHPVPL</sequence>
<gene>
    <name evidence="1" type="ORF">AG1IA_03478</name>
</gene>
<dbReference type="Proteomes" id="UP000011668">
    <property type="component" value="Unassembled WGS sequence"/>
</dbReference>
<name>L8X0A3_THACA</name>
<dbReference type="HOGENOM" id="CLU_2656160_0_0_1"/>
<comment type="caution">
    <text evidence="1">The sequence shown here is derived from an EMBL/GenBank/DDBJ whole genome shotgun (WGS) entry which is preliminary data.</text>
</comment>
<reference evidence="1 2" key="1">
    <citation type="journal article" date="2013" name="Nat. Commun.">
        <title>The evolution and pathogenic mechanisms of the rice sheath blight pathogen.</title>
        <authorList>
            <person name="Zheng A."/>
            <person name="Lin R."/>
            <person name="Xu L."/>
            <person name="Qin P."/>
            <person name="Tang C."/>
            <person name="Ai P."/>
            <person name="Zhang D."/>
            <person name="Liu Y."/>
            <person name="Sun Z."/>
            <person name="Feng H."/>
            <person name="Wang Y."/>
            <person name="Chen Y."/>
            <person name="Liang X."/>
            <person name="Fu R."/>
            <person name="Li Q."/>
            <person name="Zhang J."/>
            <person name="Yu X."/>
            <person name="Xie Z."/>
            <person name="Ding L."/>
            <person name="Guan P."/>
            <person name="Tang J."/>
            <person name="Liang Y."/>
            <person name="Wang S."/>
            <person name="Deng Q."/>
            <person name="Li S."/>
            <person name="Zhu J."/>
            <person name="Wang L."/>
            <person name="Liu H."/>
            <person name="Li P."/>
        </authorList>
    </citation>
    <scope>NUCLEOTIDE SEQUENCE [LARGE SCALE GENOMIC DNA]</scope>
    <source>
        <strain evidence="2">AG-1 IA</strain>
    </source>
</reference>
<organism evidence="1 2">
    <name type="scientific">Thanatephorus cucumeris (strain AG1-IA)</name>
    <name type="common">Rice sheath blight fungus</name>
    <name type="synonym">Rhizoctonia solani</name>
    <dbReference type="NCBI Taxonomy" id="983506"/>
    <lineage>
        <taxon>Eukaryota</taxon>
        <taxon>Fungi</taxon>
        <taxon>Dikarya</taxon>
        <taxon>Basidiomycota</taxon>
        <taxon>Agaricomycotina</taxon>
        <taxon>Agaricomycetes</taxon>
        <taxon>Cantharellales</taxon>
        <taxon>Ceratobasidiaceae</taxon>
        <taxon>Rhizoctonia</taxon>
        <taxon>Rhizoctonia solani AG-1</taxon>
    </lineage>
</organism>
<accession>L8X0A3</accession>
<protein>
    <submittedName>
        <fullName evidence="1">DUF1424 domain-containing protein</fullName>
    </submittedName>
</protein>